<gene>
    <name evidence="1" type="ORF">GIB67_041935</name>
</gene>
<evidence type="ECO:0000313" key="1">
    <source>
        <dbReference type="EMBL" id="KAF6160881.1"/>
    </source>
</evidence>
<reference evidence="1 2" key="1">
    <citation type="journal article" date="2020" name="IScience">
        <title>Genome Sequencing of the Endangered Kingdonia uniflora (Circaeasteraceae, Ranunculales) Reveals Potential Mechanisms of Evolutionary Specialization.</title>
        <authorList>
            <person name="Sun Y."/>
            <person name="Deng T."/>
            <person name="Zhang A."/>
            <person name="Moore M.J."/>
            <person name="Landis J.B."/>
            <person name="Lin N."/>
            <person name="Zhang H."/>
            <person name="Zhang X."/>
            <person name="Huang J."/>
            <person name="Zhang X."/>
            <person name="Sun H."/>
            <person name="Wang H."/>
        </authorList>
    </citation>
    <scope>NUCLEOTIDE SEQUENCE [LARGE SCALE GENOMIC DNA]</scope>
    <source>
        <strain evidence="1">TB1705</strain>
        <tissue evidence="1">Leaf</tissue>
    </source>
</reference>
<protein>
    <submittedName>
        <fullName evidence="1">Uncharacterized protein</fullName>
    </submittedName>
</protein>
<evidence type="ECO:0000313" key="2">
    <source>
        <dbReference type="Proteomes" id="UP000541444"/>
    </source>
</evidence>
<name>A0A7J7N109_9MAGN</name>
<feature type="non-terminal residue" evidence="1">
    <location>
        <position position="74"/>
    </location>
</feature>
<accession>A0A7J7N109</accession>
<dbReference type="Proteomes" id="UP000541444">
    <property type="component" value="Unassembled WGS sequence"/>
</dbReference>
<sequence length="74" mass="8777">STRGCGFFTYSEVFNAKITCVIFCFPLEYCRRFIGVIANSKPFRAYGIWPLHLVSYVGKIVFLRYPKEFFHYNF</sequence>
<comment type="caution">
    <text evidence="1">The sequence shown here is derived from an EMBL/GenBank/DDBJ whole genome shotgun (WGS) entry which is preliminary data.</text>
</comment>
<dbReference type="AlphaFoldDB" id="A0A7J7N109"/>
<keyword evidence="2" id="KW-1185">Reference proteome</keyword>
<proteinExistence type="predicted"/>
<dbReference type="EMBL" id="JACGCM010001150">
    <property type="protein sequence ID" value="KAF6160881.1"/>
    <property type="molecule type" value="Genomic_DNA"/>
</dbReference>
<organism evidence="1 2">
    <name type="scientific">Kingdonia uniflora</name>
    <dbReference type="NCBI Taxonomy" id="39325"/>
    <lineage>
        <taxon>Eukaryota</taxon>
        <taxon>Viridiplantae</taxon>
        <taxon>Streptophyta</taxon>
        <taxon>Embryophyta</taxon>
        <taxon>Tracheophyta</taxon>
        <taxon>Spermatophyta</taxon>
        <taxon>Magnoliopsida</taxon>
        <taxon>Ranunculales</taxon>
        <taxon>Circaeasteraceae</taxon>
        <taxon>Kingdonia</taxon>
    </lineage>
</organism>